<evidence type="ECO:0000313" key="5">
    <source>
        <dbReference type="EMBL" id="MEA5665928.1"/>
    </source>
</evidence>
<dbReference type="InterPro" id="IPR026466">
    <property type="entry name" value="Fim_isopep_form_D2_dom"/>
</dbReference>
<dbReference type="InterPro" id="IPR045474">
    <property type="entry name" value="GEVED"/>
</dbReference>
<dbReference type="PANTHER" id="PTHR34819">
    <property type="entry name" value="LARGE CYSTEINE-RICH PERIPLASMIC PROTEIN OMCB"/>
    <property type="match status" value="1"/>
</dbReference>
<dbReference type="InterPro" id="IPR001434">
    <property type="entry name" value="OmcB-like_DUF11"/>
</dbReference>
<feature type="domain" description="DUF11" evidence="2">
    <location>
        <begin position="1704"/>
        <end position="1755"/>
    </location>
</feature>
<dbReference type="InterPro" id="IPR040683">
    <property type="entry name" value="CshA_NR2"/>
</dbReference>
<dbReference type="RefSeq" id="WP_323437575.1">
    <property type="nucleotide sequence ID" value="NZ_JAYFUH010000001.1"/>
</dbReference>
<keyword evidence="6" id="KW-1185">Reference proteome</keyword>
<comment type="caution">
    <text evidence="5">The sequence shown here is derived from an EMBL/GenBank/DDBJ whole genome shotgun (WGS) entry which is preliminary data.</text>
</comment>
<reference evidence="5 6" key="1">
    <citation type="submission" date="2023-12" db="EMBL/GenBank/DDBJ databases">
        <title>Stenotrophomonas guangdongensis sp. nov., isolated from wilted pepper plants (Capsicum annuum).</title>
        <authorList>
            <person name="Qiu M."/>
            <person name="Li Y."/>
            <person name="Liu Q."/>
            <person name="Zhang X."/>
            <person name="Huang Y."/>
            <person name="Guo R."/>
            <person name="Hu M."/>
            <person name="Zhou J."/>
            <person name="Zhou X."/>
        </authorList>
    </citation>
    <scope>NUCLEOTIDE SEQUENCE [LARGE SCALE GENOMIC DNA]</scope>
    <source>
        <strain evidence="5 6">MH1</strain>
    </source>
</reference>
<dbReference type="Proteomes" id="UP001301653">
    <property type="component" value="Unassembled WGS sequence"/>
</dbReference>
<dbReference type="InterPro" id="IPR013783">
    <property type="entry name" value="Ig-like_fold"/>
</dbReference>
<dbReference type="EMBL" id="JAYFUH010000001">
    <property type="protein sequence ID" value="MEA5665928.1"/>
    <property type="molecule type" value="Genomic_DNA"/>
</dbReference>
<feature type="domain" description="Surface adhesin CshA non-repetitive" evidence="3">
    <location>
        <begin position="42"/>
        <end position="251"/>
    </location>
</feature>
<dbReference type="Gene3D" id="2.60.40.740">
    <property type="match status" value="1"/>
</dbReference>
<evidence type="ECO:0000259" key="3">
    <source>
        <dbReference type="Pfam" id="PF18651"/>
    </source>
</evidence>
<gene>
    <name evidence="5" type="ORF">VA603_00025</name>
</gene>
<dbReference type="Gene3D" id="2.60.40.10">
    <property type="entry name" value="Immunoglobulins"/>
    <property type="match status" value="1"/>
</dbReference>
<dbReference type="PANTHER" id="PTHR34819:SF3">
    <property type="entry name" value="CELL SURFACE PROTEIN"/>
    <property type="match status" value="1"/>
</dbReference>
<feature type="chain" id="PRO_5045214556" evidence="1">
    <location>
        <begin position="30"/>
        <end position="1765"/>
    </location>
</feature>
<evidence type="ECO:0000259" key="4">
    <source>
        <dbReference type="Pfam" id="PF20009"/>
    </source>
</evidence>
<accession>A0ABU5UXV3</accession>
<feature type="domain" description="GEVED" evidence="4">
    <location>
        <begin position="370"/>
        <end position="444"/>
    </location>
</feature>
<dbReference type="NCBIfam" id="TIGR01451">
    <property type="entry name" value="B_ant_repeat"/>
    <property type="match status" value="1"/>
</dbReference>
<evidence type="ECO:0000256" key="1">
    <source>
        <dbReference type="SAM" id="SignalP"/>
    </source>
</evidence>
<protein>
    <submittedName>
        <fullName evidence="5">CshA/CshB family fibrillar adhesin-related protein</fullName>
    </submittedName>
</protein>
<feature type="domain" description="DUF11" evidence="2">
    <location>
        <begin position="1094"/>
        <end position="1192"/>
    </location>
</feature>
<dbReference type="NCBIfam" id="TIGR04226">
    <property type="entry name" value="RrgB_K2N_iso_D2"/>
    <property type="match status" value="1"/>
</dbReference>
<proteinExistence type="predicted"/>
<dbReference type="InterPro" id="IPR051172">
    <property type="entry name" value="Chlamydia_OmcB"/>
</dbReference>
<dbReference type="Pfam" id="PF01345">
    <property type="entry name" value="DUF11"/>
    <property type="match status" value="3"/>
</dbReference>
<keyword evidence="1" id="KW-0732">Signal</keyword>
<feature type="domain" description="DUF11" evidence="2">
    <location>
        <begin position="611"/>
        <end position="704"/>
    </location>
</feature>
<feature type="signal peptide" evidence="1">
    <location>
        <begin position="1"/>
        <end position="29"/>
    </location>
</feature>
<dbReference type="Pfam" id="PF20009">
    <property type="entry name" value="GEVED"/>
    <property type="match status" value="1"/>
</dbReference>
<sequence>MSPCLALAWRVVGLLVLALCFAMPSTAWAAAYATGGSSPYRNTVLWLTWGGGTDRGTPGVLLGNGSASSISMPVASGFNLEVTCTLANATGVPLSSYRPGAFGGDSLDDLYNIGGTGNANQLIAGIAGTGGVANFRINCVSTLGGAPYRLRGVVMADAESINTGVEYVQATADGTWNVVEMRKNVGAGAYRVTKSLNGAEEVIRFGPGNDNNTAAVTFLSFDNAAYTPGNLAVGMDFEFRGGGTTAIAIGLLVPYADFGDAPNSYGDAMHVVDDLQFRNDNIPANATNLDINTAGYTPGGLAPPVVDYLGSMGPDTEQRSSYSVDARGDDDFPAGNPNEENAWPANYRLTVMQAGTVVSQPVACVGNGRVAGWIDFNRSGQFDDGERSSIEDCSGGSATLSWTVPATVVAGTSYVRLRYATDPAEIQQPIGVADDGEVEDHLITITAPALRITKSNNSGDGSWNYGEPGTTYTLTVSNTSDVATGNPPTVQPGTITVLDELPAGIAPGWSGTYTNNGWSCTASGQRVTCTSNQVLAAAGNPGSSSAIELPVTVLPTAVGTLVNHASVGGGHDPFNTGVTPEPGSSCTDTDHCTQNPVTVPAARVRHSKQANTAGPVNVGDTISYTLTVTVEDSATRDTVTFTDTLGTGLDFGSVTSAGVFNCTAGNPLVCELPAGTAIGTYNLTYSAVVNAQASGQVVNTVVGNGNETPTCSGTCTTTTPVSPPQVTVSKASTTTGPVVMGDSVGYTLTVVVANARTTGIVTLTDTLGTGLDFGGITNAGAFNCTAGNPLVCTLPAGTVPGSYSVSYTATVNAQASGQVRNAVVPTGPDTPACAGNCDTTTPVGAPRITVSKSSATGGPVVVGDTITYTVALVVADASTTGVVTLTDTLGTGLDFGSVTSAGAFSCGASNPLVCTLPAGSPAGSYPLTYTAVVNDQASGSVKNGVVPTGPDNPACGNCEVVTPVANPLVRYNKQASTGGPVVVGDSIAYTLQVTVLNARTTGLEILTDTLGTGLDFVAVTSPGIFTCNTGNPLICTLPAGTVPGTYSLTYTTVVNAQASGQVRNVVTGTGPDTPSCSGSCDTTTPVATPGVSYAKSVNTAGPVSVGDVLTYTLTTVVTNSQTSDVVTLADTLGAGLDFGSVTSAGAYACTPGNPLVCTLPAGTAPGSYSLSYTATVNGQASGQVTNAVLGSGGDNPSCTANCDTTTPVNAAEIEYHKASMPAGPVSVGDRITYTLTAIIRNSRTTAVFTLTDTLGTGLDFEAVSSAGSFSCNAANPLVCTLPAGTVPGTYALEYTTLVNAQAQGAVTNAVTGTGTGTLPCTANCSTTTPVRAASVSYHKTSGTASPVRVGDTVDYRVEVVVSDSRTSDVVTLTDTLGVGLDLVAVTQPGAFTCNAANPLVCTLPAGTVPGTYPVAYHARVNAQASGSVRNTVLATGNDNPGCSADCSTGHTLRATEVQVGKRSVPAAGTEVKAGDSISYTLTVDVLNASTSQPVRLDDTLGAGLVFDAVTAAGAFSCSASLVCTLPAGTAPGSYSIIYQAHVAADARGTIGNVVVGQGGGGTPPTCTTCSTEHPLAEPRVVLAKQADPASGSEVRPGDRLRYTLSATIENAALRQPLQLLDTPDPGLTLDALPSGCVQQGADVVCTLPAGTTPGQHVFTYTATVNEKAFATVRNRLRGEYPDGGQPPECGSCETEHKVVSDFALRITKSANPRRVKVGDLVRYQLVVENVGGSDWRNGVVVDTPPTGFSYVDGSMRVADDDGATG</sequence>
<evidence type="ECO:0000313" key="6">
    <source>
        <dbReference type="Proteomes" id="UP001301653"/>
    </source>
</evidence>
<organism evidence="5 6">
    <name type="scientific">Stenotrophomonas capsici</name>
    <dbReference type="NCBI Taxonomy" id="3110230"/>
    <lineage>
        <taxon>Bacteria</taxon>
        <taxon>Pseudomonadati</taxon>
        <taxon>Pseudomonadota</taxon>
        <taxon>Gammaproteobacteria</taxon>
        <taxon>Lysobacterales</taxon>
        <taxon>Lysobacteraceae</taxon>
        <taxon>Stenotrophomonas</taxon>
    </lineage>
</organism>
<feature type="non-terminal residue" evidence="5">
    <location>
        <position position="1765"/>
    </location>
</feature>
<dbReference type="Pfam" id="PF18651">
    <property type="entry name" value="CshA_NR2"/>
    <property type="match status" value="1"/>
</dbReference>
<dbReference type="InterPro" id="IPR047589">
    <property type="entry name" value="DUF11_rpt"/>
</dbReference>
<name>A0ABU5UXV3_9GAMM</name>
<evidence type="ECO:0000259" key="2">
    <source>
        <dbReference type="Pfam" id="PF01345"/>
    </source>
</evidence>